<evidence type="ECO:0000313" key="2">
    <source>
        <dbReference type="EMBL" id="EAQ93436.1"/>
    </source>
</evidence>
<dbReference type="GeneID" id="4387912"/>
<dbReference type="InParanoid" id="Q2HDN3"/>
<dbReference type="Proteomes" id="UP000001056">
    <property type="component" value="Unassembled WGS sequence"/>
</dbReference>
<gene>
    <name evidence="2" type="ORF">CHGG_01671</name>
</gene>
<evidence type="ECO:0000256" key="1">
    <source>
        <dbReference type="SAM" id="MobiDB-lite"/>
    </source>
</evidence>
<dbReference type="OrthoDB" id="10428005at2759"/>
<feature type="region of interest" description="Disordered" evidence="1">
    <location>
        <begin position="57"/>
        <end position="158"/>
    </location>
</feature>
<dbReference type="RefSeq" id="XP_001220892.1">
    <property type="nucleotide sequence ID" value="XM_001220891.1"/>
</dbReference>
<keyword evidence="3" id="KW-1185">Reference proteome</keyword>
<sequence>MVEAKLDPAQVLRLGGWSQAGREPIAGVCRARVPVGDIDAMCRDEMRGHTATLRMVSGDSTEEVGPPPTVIDLPIKTHGARGCRARHTQPSPPSQHSREDVGIFPATQRHQFGAAPRGVGPATRPLASHGRRGAREAPLLPGTPRTSSHRSPRARHNT</sequence>
<protein>
    <submittedName>
        <fullName evidence="2">Uncharacterized protein</fullName>
    </submittedName>
</protein>
<dbReference type="VEuPathDB" id="FungiDB:CHGG_01671"/>
<name>Q2HDN3_CHAGB</name>
<organism evidence="2 3">
    <name type="scientific">Chaetomium globosum (strain ATCC 6205 / CBS 148.51 / DSM 1962 / NBRC 6347 / NRRL 1970)</name>
    <name type="common">Soil fungus</name>
    <dbReference type="NCBI Taxonomy" id="306901"/>
    <lineage>
        <taxon>Eukaryota</taxon>
        <taxon>Fungi</taxon>
        <taxon>Dikarya</taxon>
        <taxon>Ascomycota</taxon>
        <taxon>Pezizomycotina</taxon>
        <taxon>Sordariomycetes</taxon>
        <taxon>Sordariomycetidae</taxon>
        <taxon>Sordariales</taxon>
        <taxon>Chaetomiaceae</taxon>
        <taxon>Chaetomium</taxon>
    </lineage>
</organism>
<feature type="compositionally biased region" description="Basic residues" evidence="1">
    <location>
        <begin position="78"/>
        <end position="87"/>
    </location>
</feature>
<dbReference type="AlphaFoldDB" id="Q2HDN3"/>
<dbReference type="EMBL" id="CH408029">
    <property type="protein sequence ID" value="EAQ93436.1"/>
    <property type="molecule type" value="Genomic_DNA"/>
</dbReference>
<feature type="compositionally biased region" description="Basic residues" evidence="1">
    <location>
        <begin position="147"/>
        <end position="158"/>
    </location>
</feature>
<proteinExistence type="predicted"/>
<accession>Q2HDN3</accession>
<reference evidence="3" key="1">
    <citation type="journal article" date="2015" name="Genome Announc.">
        <title>Draft genome sequence of the cellulolytic fungus Chaetomium globosum.</title>
        <authorList>
            <person name="Cuomo C.A."/>
            <person name="Untereiner W.A."/>
            <person name="Ma L.-J."/>
            <person name="Grabherr M."/>
            <person name="Birren B.W."/>
        </authorList>
    </citation>
    <scope>NUCLEOTIDE SEQUENCE [LARGE SCALE GENOMIC DNA]</scope>
    <source>
        <strain evidence="3">ATCC 6205 / CBS 148.51 / DSM 1962 / NBRC 6347 / NRRL 1970</strain>
    </source>
</reference>
<evidence type="ECO:0000313" key="3">
    <source>
        <dbReference type="Proteomes" id="UP000001056"/>
    </source>
</evidence>
<dbReference type="HOGENOM" id="CLU_1669178_0_0_1"/>